<dbReference type="AlphaFoldDB" id="M7YR45"/>
<dbReference type="eggNOG" id="ENOG502SB42">
    <property type="taxonomic scope" value="Eukaryota"/>
</dbReference>
<keyword evidence="1 3" id="KW-0808">Transferase</keyword>
<accession>M7YR45</accession>
<evidence type="ECO:0000256" key="1">
    <source>
        <dbReference type="ARBA" id="ARBA00022679"/>
    </source>
</evidence>
<proteinExistence type="predicted"/>
<dbReference type="GO" id="GO:0016747">
    <property type="term" value="F:acyltransferase activity, transferring groups other than amino-acyl groups"/>
    <property type="evidence" value="ECO:0007669"/>
    <property type="project" value="UniProtKB-ARBA"/>
</dbReference>
<name>M7YR45_TRIUA</name>
<reference evidence="3" key="1">
    <citation type="journal article" date="2013" name="Nature">
        <title>Draft genome of the wheat A-genome progenitor Triticum urartu.</title>
        <authorList>
            <person name="Ling H.Q."/>
            <person name="Zhao S."/>
            <person name="Liu D."/>
            <person name="Wang J."/>
            <person name="Sun H."/>
            <person name="Zhang C."/>
            <person name="Fan H."/>
            <person name="Li D."/>
            <person name="Dong L."/>
            <person name="Tao Y."/>
            <person name="Gao C."/>
            <person name="Wu H."/>
            <person name="Li Y."/>
            <person name="Cui Y."/>
            <person name="Guo X."/>
            <person name="Zheng S."/>
            <person name="Wang B."/>
            <person name="Yu K."/>
            <person name="Liang Q."/>
            <person name="Yang W."/>
            <person name="Lou X."/>
            <person name="Chen J."/>
            <person name="Feng M."/>
            <person name="Jian J."/>
            <person name="Zhang X."/>
            <person name="Luo G."/>
            <person name="Jiang Y."/>
            <person name="Liu J."/>
            <person name="Wang Z."/>
            <person name="Sha Y."/>
            <person name="Zhang B."/>
            <person name="Wu H."/>
            <person name="Tang D."/>
            <person name="Shen Q."/>
            <person name="Xue P."/>
            <person name="Zou S."/>
            <person name="Wang X."/>
            <person name="Liu X."/>
            <person name="Wang F."/>
            <person name="Yang Y."/>
            <person name="An X."/>
            <person name="Dong Z."/>
            <person name="Zhang K."/>
            <person name="Zhang X."/>
            <person name="Luo M.C."/>
            <person name="Dvorak J."/>
            <person name="Tong Y."/>
            <person name="Wang J."/>
            <person name="Yang H."/>
            <person name="Li Z."/>
            <person name="Wang D."/>
            <person name="Zhang A."/>
            <person name="Wang J."/>
        </authorList>
    </citation>
    <scope>NUCLEOTIDE SEQUENCE</scope>
</reference>
<protein>
    <submittedName>
        <fullName evidence="3">Malonyl-coenzyme A:anthocyanin 3-O-glucoside-6''-O-malonyltransferase</fullName>
    </submittedName>
</protein>
<dbReference type="Pfam" id="PF02458">
    <property type="entry name" value="Transferase"/>
    <property type="match status" value="1"/>
</dbReference>
<dbReference type="EMBL" id="KD242232">
    <property type="protein sequence ID" value="EMS49491.1"/>
    <property type="molecule type" value="Genomic_DNA"/>
</dbReference>
<dbReference type="InterPro" id="IPR051504">
    <property type="entry name" value="Plant_metabolite_acyltrans"/>
</dbReference>
<dbReference type="Gene3D" id="3.30.559.10">
    <property type="entry name" value="Chloramphenicol acetyltransferase-like domain"/>
    <property type="match status" value="1"/>
</dbReference>
<evidence type="ECO:0000313" key="3">
    <source>
        <dbReference type="EMBL" id="EMS49491.1"/>
    </source>
</evidence>
<keyword evidence="2" id="KW-0012">Acyltransferase</keyword>
<organism evidence="3">
    <name type="scientific">Triticum urartu</name>
    <name type="common">Red wild einkorn</name>
    <name type="synonym">Crithodium urartu</name>
    <dbReference type="NCBI Taxonomy" id="4572"/>
    <lineage>
        <taxon>Eukaryota</taxon>
        <taxon>Viridiplantae</taxon>
        <taxon>Streptophyta</taxon>
        <taxon>Embryophyta</taxon>
        <taxon>Tracheophyta</taxon>
        <taxon>Spermatophyta</taxon>
        <taxon>Magnoliopsida</taxon>
        <taxon>Liliopsida</taxon>
        <taxon>Poales</taxon>
        <taxon>Poaceae</taxon>
        <taxon>BOP clade</taxon>
        <taxon>Pooideae</taxon>
        <taxon>Triticodae</taxon>
        <taxon>Triticeae</taxon>
        <taxon>Triticinae</taxon>
        <taxon>Triticum</taxon>
    </lineage>
</organism>
<evidence type="ECO:0000256" key="2">
    <source>
        <dbReference type="ARBA" id="ARBA00023315"/>
    </source>
</evidence>
<dbReference type="PANTHER" id="PTHR31625">
    <property type="match status" value="1"/>
</dbReference>
<sequence>MDEASSHAAAKAAPVRAVAVSRVAPSVLGQGQRGERVKLSFLDSLWVVLPPIQRVFLYQLGEDGGSDDGFQAVVERLKRALADTLAHYLPLAGTLEYVVETGDAFVDCTNAGVAFIEAEGGMDVHRLAGDEAHDTLAFLSLVPELDARVLPAPVLSVQATRLSAGLAVGLSVHHAVADGRAVWRFMEAWSSAAREGSPVTKVLGPPHYSRDVISHPNADELAREMLKTVAPNLPKVRGQYDFSQRFLLARRTFYLGADEIRSLRRRIDDLACAAATEARGAGTANTGDEDGKDDKRKHVSGVILKWRMRY</sequence>
<gene>
    <name evidence="3" type="ORF">TRIUR3_33413</name>
</gene>
<dbReference type="InterPro" id="IPR023213">
    <property type="entry name" value="CAT-like_dom_sf"/>
</dbReference>